<organism evidence="5 6">
    <name type="scientific">Collinsella intestinalis</name>
    <dbReference type="NCBI Taxonomy" id="147207"/>
    <lineage>
        <taxon>Bacteria</taxon>
        <taxon>Bacillati</taxon>
        <taxon>Actinomycetota</taxon>
        <taxon>Coriobacteriia</taxon>
        <taxon>Coriobacteriales</taxon>
        <taxon>Coriobacteriaceae</taxon>
        <taxon>Collinsella</taxon>
    </lineage>
</organism>
<evidence type="ECO:0000256" key="3">
    <source>
        <dbReference type="ARBA" id="ARBA00023163"/>
    </source>
</evidence>
<dbReference type="PRINTS" id="PR00035">
    <property type="entry name" value="HTHGNTR"/>
</dbReference>
<keyword evidence="3" id="KW-0804">Transcription</keyword>
<dbReference type="Gene3D" id="1.10.10.10">
    <property type="entry name" value="Winged helix-like DNA-binding domain superfamily/Winged helix DNA-binding domain"/>
    <property type="match status" value="1"/>
</dbReference>
<dbReference type="EMBL" id="CABWIC010000007">
    <property type="protein sequence ID" value="VWL90759.1"/>
    <property type="molecule type" value="Genomic_DNA"/>
</dbReference>
<dbReference type="Pfam" id="PF00392">
    <property type="entry name" value="GntR"/>
    <property type="match status" value="1"/>
</dbReference>
<dbReference type="RefSeq" id="WP_152062924.1">
    <property type="nucleotide sequence ID" value="NZ_CABWIC010000007.1"/>
</dbReference>
<dbReference type="PROSITE" id="PS50949">
    <property type="entry name" value="HTH_GNTR"/>
    <property type="match status" value="1"/>
</dbReference>
<proteinExistence type="predicted"/>
<evidence type="ECO:0000313" key="6">
    <source>
        <dbReference type="Proteomes" id="UP000405524"/>
    </source>
</evidence>
<protein>
    <submittedName>
        <fullName evidence="5">HTH-type transcriptional repressor YvoA</fullName>
    </submittedName>
</protein>
<dbReference type="InterPro" id="IPR011663">
    <property type="entry name" value="UTRA"/>
</dbReference>
<keyword evidence="1" id="KW-0805">Transcription regulation</keyword>
<feature type="domain" description="HTH gntR-type" evidence="4">
    <location>
        <begin position="8"/>
        <end position="76"/>
    </location>
</feature>
<gene>
    <name evidence="5" type="primary">yvoA_2</name>
    <name evidence="5" type="ORF">JKKLCJKK_00147</name>
</gene>
<dbReference type="PANTHER" id="PTHR44846:SF1">
    <property type="entry name" value="MANNOSYL-D-GLYCERATE TRANSPORT_METABOLISM SYSTEM REPRESSOR MNGR-RELATED"/>
    <property type="match status" value="1"/>
</dbReference>
<dbReference type="GO" id="GO:0003677">
    <property type="term" value="F:DNA binding"/>
    <property type="evidence" value="ECO:0007669"/>
    <property type="project" value="UniProtKB-KW"/>
</dbReference>
<dbReference type="SMART" id="SM00866">
    <property type="entry name" value="UTRA"/>
    <property type="match status" value="1"/>
</dbReference>
<dbReference type="SMART" id="SM00345">
    <property type="entry name" value="HTH_GNTR"/>
    <property type="match status" value="1"/>
</dbReference>
<dbReference type="Pfam" id="PF07702">
    <property type="entry name" value="UTRA"/>
    <property type="match status" value="1"/>
</dbReference>
<name>A0A5K1IRQ4_9ACTN</name>
<evidence type="ECO:0000313" key="5">
    <source>
        <dbReference type="EMBL" id="VWL90759.1"/>
    </source>
</evidence>
<dbReference type="InterPro" id="IPR000524">
    <property type="entry name" value="Tscrpt_reg_HTH_GntR"/>
</dbReference>
<dbReference type="InterPro" id="IPR028978">
    <property type="entry name" value="Chorismate_lyase_/UTRA_dom_sf"/>
</dbReference>
<dbReference type="OrthoDB" id="3182938at2"/>
<dbReference type="AlphaFoldDB" id="A0A5K1IRQ4"/>
<dbReference type="InterPro" id="IPR050679">
    <property type="entry name" value="Bact_HTH_transcr_reg"/>
</dbReference>
<evidence type="ECO:0000256" key="1">
    <source>
        <dbReference type="ARBA" id="ARBA00023015"/>
    </source>
</evidence>
<dbReference type="GO" id="GO:0045892">
    <property type="term" value="P:negative regulation of DNA-templated transcription"/>
    <property type="evidence" value="ECO:0007669"/>
    <property type="project" value="TreeGrafter"/>
</dbReference>
<dbReference type="Proteomes" id="UP000405524">
    <property type="component" value="Unassembled WGS sequence"/>
</dbReference>
<dbReference type="CDD" id="cd07377">
    <property type="entry name" value="WHTH_GntR"/>
    <property type="match status" value="1"/>
</dbReference>
<dbReference type="SUPFAM" id="SSF64288">
    <property type="entry name" value="Chorismate lyase-like"/>
    <property type="match status" value="1"/>
</dbReference>
<dbReference type="GeneID" id="77465140"/>
<dbReference type="InterPro" id="IPR036390">
    <property type="entry name" value="WH_DNA-bd_sf"/>
</dbReference>
<dbReference type="SUPFAM" id="SSF46785">
    <property type="entry name" value="Winged helix' DNA-binding domain"/>
    <property type="match status" value="1"/>
</dbReference>
<sequence>MADEHMGIPPKDRAQEGIRCYIREAHLAGGDKLPSERVLSERLGVSRTALRAAITQLISMHVLESRRGSGTYVLPSKPISIFQETRSFSDAVRRVGRTPGARLIDSRLIEADETLARKIDLSVGAPVFEVRRVRLADDTPVALETSYINGSLCPGIEAHDFSRESLYDVLAIEHGVRVGHGVERVSIARAMRDEAQFLDMDEGDPVFFVQALERMVTGEPVEYLKAVYVPSRYRFASNGCKNGETPQGVKSSWLTW</sequence>
<keyword evidence="2" id="KW-0238">DNA-binding</keyword>
<dbReference type="Gene3D" id="3.40.1410.10">
    <property type="entry name" value="Chorismate lyase-like"/>
    <property type="match status" value="1"/>
</dbReference>
<dbReference type="PANTHER" id="PTHR44846">
    <property type="entry name" value="MANNOSYL-D-GLYCERATE TRANSPORT/METABOLISM SYSTEM REPRESSOR MNGR-RELATED"/>
    <property type="match status" value="1"/>
</dbReference>
<accession>A0A5K1IRQ4</accession>
<dbReference type="InterPro" id="IPR036388">
    <property type="entry name" value="WH-like_DNA-bd_sf"/>
</dbReference>
<dbReference type="GO" id="GO:0003700">
    <property type="term" value="F:DNA-binding transcription factor activity"/>
    <property type="evidence" value="ECO:0007669"/>
    <property type="project" value="InterPro"/>
</dbReference>
<evidence type="ECO:0000256" key="2">
    <source>
        <dbReference type="ARBA" id="ARBA00023125"/>
    </source>
</evidence>
<evidence type="ECO:0000259" key="4">
    <source>
        <dbReference type="PROSITE" id="PS50949"/>
    </source>
</evidence>
<reference evidence="5 6" key="1">
    <citation type="submission" date="2019-10" db="EMBL/GenBank/DDBJ databases">
        <authorList>
            <person name="Wolf R A."/>
        </authorList>
    </citation>
    <scope>NUCLEOTIDE SEQUENCE [LARGE SCALE GENOMIC DNA]</scope>
    <source>
        <strain evidence="5">Collinsella_intestinalis_DSM_13632</strain>
    </source>
</reference>